<evidence type="ECO:0000313" key="2">
    <source>
        <dbReference type="EMBL" id="KAF2766867.1"/>
    </source>
</evidence>
<protein>
    <submittedName>
        <fullName evidence="2">Uncharacterized protein</fullName>
    </submittedName>
</protein>
<keyword evidence="3" id="KW-1185">Reference proteome</keyword>
<reference evidence="2" key="1">
    <citation type="journal article" date="2020" name="Stud. Mycol.">
        <title>101 Dothideomycetes genomes: a test case for predicting lifestyles and emergence of pathogens.</title>
        <authorList>
            <person name="Haridas S."/>
            <person name="Albert R."/>
            <person name="Binder M."/>
            <person name="Bloem J."/>
            <person name="Labutti K."/>
            <person name="Salamov A."/>
            <person name="Andreopoulos B."/>
            <person name="Baker S."/>
            <person name="Barry K."/>
            <person name="Bills G."/>
            <person name="Bluhm B."/>
            <person name="Cannon C."/>
            <person name="Castanera R."/>
            <person name="Culley D."/>
            <person name="Daum C."/>
            <person name="Ezra D."/>
            <person name="Gonzalez J."/>
            <person name="Henrissat B."/>
            <person name="Kuo A."/>
            <person name="Liang C."/>
            <person name="Lipzen A."/>
            <person name="Lutzoni F."/>
            <person name="Magnuson J."/>
            <person name="Mondo S."/>
            <person name="Nolan M."/>
            <person name="Ohm R."/>
            <person name="Pangilinan J."/>
            <person name="Park H.-J."/>
            <person name="Ramirez L."/>
            <person name="Alfaro M."/>
            <person name="Sun H."/>
            <person name="Tritt A."/>
            <person name="Yoshinaga Y."/>
            <person name="Zwiers L.-H."/>
            <person name="Turgeon B."/>
            <person name="Goodwin S."/>
            <person name="Spatafora J."/>
            <person name="Crous P."/>
            <person name="Grigoriev I."/>
        </authorList>
    </citation>
    <scope>NUCLEOTIDE SEQUENCE</scope>
    <source>
        <strain evidence="2">CBS 116005</strain>
    </source>
</reference>
<name>A0A6G1L1Y5_9PEZI</name>
<dbReference type="EMBL" id="ML995865">
    <property type="protein sequence ID" value="KAF2766867.1"/>
    <property type="molecule type" value="Genomic_DNA"/>
</dbReference>
<dbReference type="Proteomes" id="UP000799436">
    <property type="component" value="Unassembled WGS sequence"/>
</dbReference>
<evidence type="ECO:0000313" key="3">
    <source>
        <dbReference type="Proteomes" id="UP000799436"/>
    </source>
</evidence>
<sequence>MVMRNLLRGQEDPQRGASVAILRAHPPRTRRFLHPQPNPHQQHRTGILPPHPQPRPLPPGRIKQRPLPLRPALPLLDGVPRPPGQLQRLLPPRTRRAREEGEEGGEEGWWWWWRSGGEGVRRMGMVWVGLATAFAAMELGGVSCLDCWQNFGLWMTDSAGPLTTRRGSRVEWFSFQFEVCAASLLRFLGLDAMMTWLHSWVLYIRSCTTG</sequence>
<gene>
    <name evidence="2" type="ORF">EJ03DRAFT_376675</name>
</gene>
<accession>A0A6G1L1Y5</accession>
<feature type="compositionally biased region" description="Low complexity" evidence="1">
    <location>
        <begin position="65"/>
        <end position="76"/>
    </location>
</feature>
<feature type="compositionally biased region" description="Pro residues" evidence="1">
    <location>
        <begin position="49"/>
        <end position="59"/>
    </location>
</feature>
<proteinExistence type="predicted"/>
<feature type="region of interest" description="Disordered" evidence="1">
    <location>
        <begin position="29"/>
        <end position="101"/>
    </location>
</feature>
<organism evidence="2 3">
    <name type="scientific">Teratosphaeria nubilosa</name>
    <dbReference type="NCBI Taxonomy" id="161662"/>
    <lineage>
        <taxon>Eukaryota</taxon>
        <taxon>Fungi</taxon>
        <taxon>Dikarya</taxon>
        <taxon>Ascomycota</taxon>
        <taxon>Pezizomycotina</taxon>
        <taxon>Dothideomycetes</taxon>
        <taxon>Dothideomycetidae</taxon>
        <taxon>Mycosphaerellales</taxon>
        <taxon>Teratosphaeriaceae</taxon>
        <taxon>Teratosphaeria</taxon>
    </lineage>
</organism>
<dbReference type="AlphaFoldDB" id="A0A6G1L1Y5"/>
<evidence type="ECO:0000256" key="1">
    <source>
        <dbReference type="SAM" id="MobiDB-lite"/>
    </source>
</evidence>